<proteinExistence type="predicted"/>
<protein>
    <recommendedName>
        <fullName evidence="3">Deoxyribonuclease NucA/NucB domain-containing protein</fullName>
    </recommendedName>
</protein>
<evidence type="ECO:0000313" key="4">
    <source>
        <dbReference type="EMBL" id="KZV90948.1"/>
    </source>
</evidence>
<feature type="region of interest" description="Disordered" evidence="1">
    <location>
        <begin position="478"/>
        <end position="498"/>
    </location>
</feature>
<evidence type="ECO:0000256" key="2">
    <source>
        <dbReference type="SAM" id="SignalP"/>
    </source>
</evidence>
<dbReference type="Pfam" id="PF14040">
    <property type="entry name" value="DNase_NucA_NucB"/>
    <property type="match status" value="1"/>
</dbReference>
<feature type="domain" description="Deoxyribonuclease NucA/NucB" evidence="3">
    <location>
        <begin position="232"/>
        <end position="346"/>
    </location>
</feature>
<keyword evidence="5" id="KW-1185">Reference proteome</keyword>
<organism evidence="4 5">
    <name type="scientific">Exidia glandulosa HHB12029</name>
    <dbReference type="NCBI Taxonomy" id="1314781"/>
    <lineage>
        <taxon>Eukaryota</taxon>
        <taxon>Fungi</taxon>
        <taxon>Dikarya</taxon>
        <taxon>Basidiomycota</taxon>
        <taxon>Agaricomycotina</taxon>
        <taxon>Agaricomycetes</taxon>
        <taxon>Auriculariales</taxon>
        <taxon>Exidiaceae</taxon>
        <taxon>Exidia</taxon>
    </lineage>
</organism>
<feature type="signal peptide" evidence="2">
    <location>
        <begin position="1"/>
        <end position="19"/>
    </location>
</feature>
<dbReference type="OrthoDB" id="3259102at2759"/>
<dbReference type="AlphaFoldDB" id="A0A165GSI4"/>
<dbReference type="EMBL" id="KV426037">
    <property type="protein sequence ID" value="KZV90948.1"/>
    <property type="molecule type" value="Genomic_DNA"/>
</dbReference>
<accession>A0A165GSI4</accession>
<sequence length="521" mass="55288">MRARSLLLPLLVALPTACAEDLFKDWTLRQFYNYANSSRGVAGLESRAVFERALKCPNPTMFLCPGTTYCCYPETHCFSEIPLGCCPDAAVTCGGKYCCLPGASCCPAGGCCNPGEGCCPGLADRCCTIGWQCCAQANGCCAPGSTCCPGKCCPEGTTCGAYGQCNEPTSTRTSTTTPVRPTSTATTSTATSSTSCVSVPKRALPTLRARSVAPVPLYFPNSPEIQDLLANMCIGMRKRGAVQSEELTYLGPKKTHQADKDQNRKDAGCVGADNDCDFRGGLGDSCDEYPFASTHEGGIDQSRCTRAHKRCIPHVQNSKQGRIFNKYLAQLRKLGQPLQPGDKFTVQIDPSFDCSKVPDNFRLARRFANSPYAGAGTESTVWHPIGNTSDSSYLIVPLGDVADGNYNLDLNLQSGSVTSVTIIDNEGEEYATSNQLTAANAAADVQFTMLSYTGLGFVGLSAILETDSDDTKIAYEYHGTPPLRSGGDGDGDNGTSGASRSAPAYELLGMALIMGASLFRL</sequence>
<evidence type="ECO:0000259" key="3">
    <source>
        <dbReference type="Pfam" id="PF14040"/>
    </source>
</evidence>
<feature type="compositionally biased region" description="Low complexity" evidence="1">
    <location>
        <begin position="169"/>
        <end position="189"/>
    </location>
</feature>
<feature type="region of interest" description="Disordered" evidence="1">
    <location>
        <begin position="168"/>
        <end position="189"/>
    </location>
</feature>
<dbReference type="InterPro" id="IPR029476">
    <property type="entry name" value="DNase_NucA_NucB"/>
</dbReference>
<dbReference type="Proteomes" id="UP000077266">
    <property type="component" value="Unassembled WGS sequence"/>
</dbReference>
<evidence type="ECO:0000313" key="5">
    <source>
        <dbReference type="Proteomes" id="UP000077266"/>
    </source>
</evidence>
<feature type="chain" id="PRO_5007858351" description="Deoxyribonuclease NucA/NucB domain-containing protein" evidence="2">
    <location>
        <begin position="20"/>
        <end position="521"/>
    </location>
</feature>
<evidence type="ECO:0000256" key="1">
    <source>
        <dbReference type="SAM" id="MobiDB-lite"/>
    </source>
</evidence>
<name>A0A165GSI4_EXIGL</name>
<dbReference type="STRING" id="1314781.A0A165GSI4"/>
<reference evidence="4 5" key="1">
    <citation type="journal article" date="2016" name="Mol. Biol. Evol.">
        <title>Comparative Genomics of Early-Diverging Mushroom-Forming Fungi Provides Insights into the Origins of Lignocellulose Decay Capabilities.</title>
        <authorList>
            <person name="Nagy L.G."/>
            <person name="Riley R."/>
            <person name="Tritt A."/>
            <person name="Adam C."/>
            <person name="Daum C."/>
            <person name="Floudas D."/>
            <person name="Sun H."/>
            <person name="Yadav J.S."/>
            <person name="Pangilinan J."/>
            <person name="Larsson K.H."/>
            <person name="Matsuura K."/>
            <person name="Barry K."/>
            <person name="Labutti K."/>
            <person name="Kuo R."/>
            <person name="Ohm R.A."/>
            <person name="Bhattacharya S.S."/>
            <person name="Shirouzu T."/>
            <person name="Yoshinaga Y."/>
            <person name="Martin F.M."/>
            <person name="Grigoriev I.V."/>
            <person name="Hibbett D.S."/>
        </authorList>
    </citation>
    <scope>NUCLEOTIDE SEQUENCE [LARGE SCALE GENOMIC DNA]</scope>
    <source>
        <strain evidence="4 5">HHB12029</strain>
    </source>
</reference>
<gene>
    <name evidence="4" type="ORF">EXIGLDRAFT_837427</name>
</gene>
<keyword evidence="2" id="KW-0732">Signal</keyword>
<dbReference type="InParanoid" id="A0A165GSI4"/>